<feature type="signal peptide" evidence="1">
    <location>
        <begin position="1"/>
        <end position="25"/>
    </location>
</feature>
<dbReference type="RefSeq" id="WP_008585041.1">
    <property type="nucleotide sequence ID" value="NZ_CP007035.1"/>
</dbReference>
<dbReference type="EMBL" id="CP007035">
    <property type="protein sequence ID" value="AHF14982.1"/>
    <property type="molecule type" value="Genomic_DNA"/>
</dbReference>
<accession>W0EW04</accession>
<evidence type="ECO:0000313" key="3">
    <source>
        <dbReference type="Proteomes" id="UP000003586"/>
    </source>
</evidence>
<evidence type="ECO:0008006" key="4">
    <source>
        <dbReference type="Google" id="ProtNLM"/>
    </source>
</evidence>
<gene>
    <name evidence="2" type="ORF">NIASO_07065</name>
</gene>
<keyword evidence="3" id="KW-1185">Reference proteome</keyword>
<dbReference type="PROSITE" id="PS51257">
    <property type="entry name" value="PROKAR_LIPOPROTEIN"/>
    <property type="match status" value="1"/>
</dbReference>
<dbReference type="AlphaFoldDB" id="W0EW04"/>
<evidence type="ECO:0000256" key="1">
    <source>
        <dbReference type="SAM" id="SignalP"/>
    </source>
</evidence>
<feature type="chain" id="PRO_5004788332" description="Lipoprotein" evidence="1">
    <location>
        <begin position="26"/>
        <end position="122"/>
    </location>
</feature>
<dbReference type="KEGG" id="nso:NIASO_07065"/>
<proteinExistence type="predicted"/>
<name>W0EW04_9BACT</name>
<evidence type="ECO:0000313" key="2">
    <source>
        <dbReference type="EMBL" id="AHF14982.1"/>
    </source>
</evidence>
<sequence length="122" mass="13483">MIKSTKLNLLGVILFFISCAPMPPAKVNTTLPALTKSRFISLSQAEEMTKTGKCKYLVKNRNYAAPMALSAKGDLKQCAKGIDEWVKLDGGNAYVLKNYKWVSVDGYGSAQLHLEFDTMLCE</sequence>
<dbReference type="Proteomes" id="UP000003586">
    <property type="component" value="Chromosome"/>
</dbReference>
<dbReference type="OrthoDB" id="1261995at2"/>
<keyword evidence="1" id="KW-0732">Signal</keyword>
<dbReference type="HOGENOM" id="CLU_2024271_0_0_10"/>
<reference evidence="2 3" key="1">
    <citation type="submission" date="2013-12" db="EMBL/GenBank/DDBJ databases">
        <authorList>
            <consortium name="DOE Joint Genome Institute"/>
            <person name="Eisen J."/>
            <person name="Huntemann M."/>
            <person name="Han J."/>
            <person name="Chen A."/>
            <person name="Kyrpides N."/>
            <person name="Mavromatis K."/>
            <person name="Markowitz V."/>
            <person name="Palaniappan K."/>
            <person name="Ivanova N."/>
            <person name="Schaumberg A."/>
            <person name="Pati A."/>
            <person name="Liolios K."/>
            <person name="Nordberg H.P."/>
            <person name="Cantor M.N."/>
            <person name="Hua S.X."/>
            <person name="Woyke T."/>
        </authorList>
    </citation>
    <scope>NUCLEOTIDE SEQUENCE [LARGE SCALE GENOMIC DNA]</scope>
    <source>
        <strain evidence="3">DSM 19437</strain>
    </source>
</reference>
<protein>
    <recommendedName>
        <fullName evidence="4">Lipoprotein</fullName>
    </recommendedName>
</protein>
<organism evidence="2 3">
    <name type="scientific">Niabella soli DSM 19437</name>
    <dbReference type="NCBI Taxonomy" id="929713"/>
    <lineage>
        <taxon>Bacteria</taxon>
        <taxon>Pseudomonadati</taxon>
        <taxon>Bacteroidota</taxon>
        <taxon>Chitinophagia</taxon>
        <taxon>Chitinophagales</taxon>
        <taxon>Chitinophagaceae</taxon>
        <taxon>Niabella</taxon>
    </lineage>
</organism>